<evidence type="ECO:0000256" key="4">
    <source>
        <dbReference type="ARBA" id="ARBA00023002"/>
    </source>
</evidence>
<evidence type="ECO:0000256" key="7">
    <source>
        <dbReference type="PIRSR" id="PIRSR602403-1"/>
    </source>
</evidence>
<keyword evidence="3 7" id="KW-0479">Metal-binding</keyword>
<dbReference type="SUPFAM" id="SSF48264">
    <property type="entry name" value="Cytochrome P450"/>
    <property type="match status" value="1"/>
</dbReference>
<evidence type="ECO:0000256" key="1">
    <source>
        <dbReference type="ARBA" id="ARBA00010617"/>
    </source>
</evidence>
<dbReference type="PROSITE" id="PS00086">
    <property type="entry name" value="CYTOCHROME_P450"/>
    <property type="match status" value="1"/>
</dbReference>
<reference evidence="9" key="1">
    <citation type="submission" date="2014-02" db="EMBL/GenBank/DDBJ databases">
        <title>Streptomyces sp. WT6 mevalonate pathway gene cluster, complete sequence.</title>
        <authorList>
            <person name="Wang T."/>
            <person name="Qin Z."/>
        </authorList>
    </citation>
    <scope>NUCLEOTIDE SEQUENCE</scope>
    <source>
        <strain evidence="9">WT6</strain>
    </source>
</reference>
<name>A0A023PXQ5_9ACTN</name>
<evidence type="ECO:0008006" key="10">
    <source>
        <dbReference type="Google" id="ProtNLM"/>
    </source>
</evidence>
<dbReference type="Pfam" id="PF00067">
    <property type="entry name" value="p450"/>
    <property type="match status" value="1"/>
</dbReference>
<proteinExistence type="inferred from homology"/>
<dbReference type="InterPro" id="IPR050196">
    <property type="entry name" value="Cytochrome_P450_Monoox"/>
</dbReference>
<dbReference type="CDD" id="cd11049">
    <property type="entry name" value="CYP170A1-like"/>
    <property type="match status" value="1"/>
</dbReference>
<dbReference type="EMBL" id="KJ411867">
    <property type="protein sequence ID" value="AHX39404.1"/>
    <property type="molecule type" value="Genomic_DNA"/>
</dbReference>
<accession>A0A023PXQ5</accession>
<organism evidence="9">
    <name type="scientific">Streptomyces sp. WT6</name>
    <dbReference type="NCBI Taxonomy" id="1486372"/>
    <lineage>
        <taxon>Bacteria</taxon>
        <taxon>Bacillati</taxon>
        <taxon>Actinomycetota</taxon>
        <taxon>Actinomycetes</taxon>
        <taxon>Kitasatosporales</taxon>
        <taxon>Streptomycetaceae</taxon>
        <taxon>Streptomyces</taxon>
    </lineage>
</organism>
<dbReference type="GO" id="GO:0016705">
    <property type="term" value="F:oxidoreductase activity, acting on paired donors, with incorporation or reduction of molecular oxygen"/>
    <property type="evidence" value="ECO:0007669"/>
    <property type="project" value="InterPro"/>
</dbReference>
<dbReference type="Gene3D" id="1.10.630.10">
    <property type="entry name" value="Cytochrome P450"/>
    <property type="match status" value="1"/>
</dbReference>
<dbReference type="AlphaFoldDB" id="A0A023PXQ5"/>
<evidence type="ECO:0000256" key="6">
    <source>
        <dbReference type="ARBA" id="ARBA00023033"/>
    </source>
</evidence>
<feature type="binding site" description="axial binding residue" evidence="7">
    <location>
        <position position="391"/>
    </location>
    <ligand>
        <name>heme</name>
        <dbReference type="ChEBI" id="CHEBI:30413"/>
    </ligand>
    <ligandPart>
        <name>Fe</name>
        <dbReference type="ChEBI" id="CHEBI:18248"/>
    </ligandPart>
</feature>
<dbReference type="GO" id="GO:0005506">
    <property type="term" value="F:iron ion binding"/>
    <property type="evidence" value="ECO:0007669"/>
    <property type="project" value="InterPro"/>
</dbReference>
<dbReference type="InterPro" id="IPR001128">
    <property type="entry name" value="Cyt_P450"/>
</dbReference>
<protein>
    <recommendedName>
        <fullName evidence="10">Cytochrome P450</fullName>
    </recommendedName>
</protein>
<evidence type="ECO:0000256" key="3">
    <source>
        <dbReference type="ARBA" id="ARBA00022723"/>
    </source>
</evidence>
<evidence type="ECO:0000256" key="8">
    <source>
        <dbReference type="RuleBase" id="RU000461"/>
    </source>
</evidence>
<dbReference type="GO" id="GO:0020037">
    <property type="term" value="F:heme binding"/>
    <property type="evidence" value="ECO:0007669"/>
    <property type="project" value="InterPro"/>
</dbReference>
<gene>
    <name evidence="9" type="ORF">wt6.27c</name>
</gene>
<dbReference type="PANTHER" id="PTHR24291">
    <property type="entry name" value="CYTOCHROME P450 FAMILY 4"/>
    <property type="match status" value="1"/>
</dbReference>
<dbReference type="GO" id="GO:0004497">
    <property type="term" value="F:monooxygenase activity"/>
    <property type="evidence" value="ECO:0007669"/>
    <property type="project" value="UniProtKB-KW"/>
</dbReference>
<keyword evidence="4 8" id="KW-0560">Oxidoreductase</keyword>
<comment type="similarity">
    <text evidence="1 8">Belongs to the cytochrome P450 family.</text>
</comment>
<keyword evidence="6 8" id="KW-0503">Monooxygenase</keyword>
<dbReference type="InterPro" id="IPR017972">
    <property type="entry name" value="Cyt_P450_CS"/>
</dbReference>
<dbReference type="InterPro" id="IPR036396">
    <property type="entry name" value="Cyt_P450_sf"/>
</dbReference>
<dbReference type="PANTHER" id="PTHR24291:SF50">
    <property type="entry name" value="BIFUNCTIONAL ALBAFLAVENONE MONOOXYGENASE_TERPENE SYNTHASE"/>
    <property type="match status" value="1"/>
</dbReference>
<keyword evidence="2 7" id="KW-0349">Heme</keyword>
<comment type="cofactor">
    <cofactor evidence="7">
        <name>heme</name>
        <dbReference type="ChEBI" id="CHEBI:30413"/>
    </cofactor>
</comment>
<dbReference type="InterPro" id="IPR002403">
    <property type="entry name" value="Cyt_P450_E_grp-IV"/>
</dbReference>
<dbReference type="PRINTS" id="PR00465">
    <property type="entry name" value="EP450IV"/>
</dbReference>
<dbReference type="PRINTS" id="PR00385">
    <property type="entry name" value="P450"/>
</dbReference>
<evidence type="ECO:0000313" key="9">
    <source>
        <dbReference type="EMBL" id="AHX39404.1"/>
    </source>
</evidence>
<sequence length="444" mass="49864">MSKQWRVVTAPGRLPLIGHAHQLRHGLLGFLSSLPEHGDVVKIKIGPWAAQLVCHPDLVAKVLVDDRTFDKGGPIYDKFRDVIGNGLGTCPHASHRRKRRLLQPAFQRAKLAEYAPAMSAQIETATRSWTSGQVIDLTKQMHHITSRVLVGTLLSSNMAKAASTMEHSLDVIMQGVYRRMVIPVHILENLPLPSNRRFRNCRQHLREVVAESIDEYRRSEVDSGILAAIIDARDDNGAPLSDVEVQDELLTMLLAGIETVALTLTWALYQITLHPEVEKRLQAEADAVLQGRPARWEHLPDLKYTQRCIAETLRLVPPGWIFTRSVTQDTEIAGYRLKRGSLVAFSPYLVHRDPNYYPDPENFDPDRWTSEASGRRPRNSFIAFGGGARKCIGDNFAMHEASLALATIVAQWEMRTVSTRPIKPLARFSLTPGSLPMRLRSRNP</sequence>
<evidence type="ECO:0000256" key="5">
    <source>
        <dbReference type="ARBA" id="ARBA00023004"/>
    </source>
</evidence>
<keyword evidence="5 7" id="KW-0408">Iron</keyword>
<evidence type="ECO:0000256" key="2">
    <source>
        <dbReference type="ARBA" id="ARBA00022617"/>
    </source>
</evidence>